<proteinExistence type="predicted"/>
<protein>
    <submittedName>
        <fullName evidence="1">Uncharacterized protein</fullName>
    </submittedName>
</protein>
<organism evidence="1 2">
    <name type="scientific">Nonomuraea typhae</name>
    <dbReference type="NCBI Taxonomy" id="2603600"/>
    <lineage>
        <taxon>Bacteria</taxon>
        <taxon>Bacillati</taxon>
        <taxon>Actinomycetota</taxon>
        <taxon>Actinomycetes</taxon>
        <taxon>Streptosporangiales</taxon>
        <taxon>Streptosporangiaceae</taxon>
        <taxon>Nonomuraea</taxon>
    </lineage>
</organism>
<reference evidence="1 2" key="1">
    <citation type="submission" date="2024-10" db="EMBL/GenBank/DDBJ databases">
        <title>The Natural Products Discovery Center: Release of the First 8490 Sequenced Strains for Exploring Actinobacteria Biosynthetic Diversity.</title>
        <authorList>
            <person name="Kalkreuter E."/>
            <person name="Kautsar S.A."/>
            <person name="Yang D."/>
            <person name="Bader C.D."/>
            <person name="Teijaro C.N."/>
            <person name="Fluegel L."/>
            <person name="Davis C.M."/>
            <person name="Simpson J.R."/>
            <person name="Lauterbach L."/>
            <person name="Steele A.D."/>
            <person name="Gui C."/>
            <person name="Meng S."/>
            <person name="Li G."/>
            <person name="Viehrig K."/>
            <person name="Ye F."/>
            <person name="Su P."/>
            <person name="Kiefer A.F."/>
            <person name="Nichols A."/>
            <person name="Cepeda A.J."/>
            <person name="Yan W."/>
            <person name="Fan B."/>
            <person name="Jiang Y."/>
            <person name="Adhikari A."/>
            <person name="Zheng C.-J."/>
            <person name="Schuster L."/>
            <person name="Cowan T.M."/>
            <person name="Smanski M.J."/>
            <person name="Chevrette M.G."/>
            <person name="De Carvalho L.P.S."/>
            <person name="Shen B."/>
        </authorList>
    </citation>
    <scope>NUCLEOTIDE SEQUENCE [LARGE SCALE GENOMIC DNA]</scope>
    <source>
        <strain evidence="1 2">NPDC050545</strain>
    </source>
</reference>
<name>A0ABW7YLP5_9ACTN</name>
<comment type="caution">
    <text evidence="1">The sequence shown here is derived from an EMBL/GenBank/DDBJ whole genome shotgun (WGS) entry which is preliminary data.</text>
</comment>
<keyword evidence="2" id="KW-1185">Reference proteome</keyword>
<dbReference type="EMBL" id="JBITGY010000002">
    <property type="protein sequence ID" value="MFI6496824.1"/>
    <property type="molecule type" value="Genomic_DNA"/>
</dbReference>
<sequence length="125" mass="14093">MNRDEYLAGEELALAMLRRYPHLPLPEPGAEDRRVYPVSSVDDALLWVQAMNTLPTLARVSRDSIELAGELRGLKMLVALRRLDVAAQIPLVVGEQWLLPKQIHDAIANPPENALAYAPWMEDER</sequence>
<dbReference type="RefSeq" id="WP_397079244.1">
    <property type="nucleotide sequence ID" value="NZ_JBITGY010000002.1"/>
</dbReference>
<accession>A0ABW7YLP5</accession>
<gene>
    <name evidence="1" type="ORF">ACIBG2_05555</name>
</gene>
<evidence type="ECO:0000313" key="1">
    <source>
        <dbReference type="EMBL" id="MFI6496824.1"/>
    </source>
</evidence>
<evidence type="ECO:0000313" key="2">
    <source>
        <dbReference type="Proteomes" id="UP001612741"/>
    </source>
</evidence>
<dbReference type="Proteomes" id="UP001612741">
    <property type="component" value="Unassembled WGS sequence"/>
</dbReference>